<evidence type="ECO:0000256" key="7">
    <source>
        <dbReference type="ARBA" id="ARBA00023303"/>
    </source>
</evidence>
<comment type="caution">
    <text evidence="10">The sequence shown here is derived from an EMBL/GenBank/DDBJ whole genome shotgun (WGS) entry which is preliminary data.</text>
</comment>
<feature type="transmembrane region" description="Helical" evidence="8">
    <location>
        <begin position="117"/>
        <end position="143"/>
    </location>
</feature>
<dbReference type="RefSeq" id="WP_344988134.1">
    <property type="nucleotide sequence ID" value="NZ_BAABCD010000005.1"/>
</dbReference>
<sequence length="239" mass="26555">MNDSASPIQRAQHFEHFTTWPVFLASILFFAATVALVSGSFHDRDLVNATRLTAIACYGLVLIDFLIRAMLARKDPRAFFHRYRFEMVCLILPLLRPFVIIIYLWRLPAFRRSGTTLRARLLVTTFLFMLLFVYFVASVVWLFERGADGANIVNLDDAIWWGFTTLTTVGYGEYYPVTIPGRVLAVGLMLAGIAIVGTTTALVVSVLGEQLALRKDALIHPDATGSQHGSDAPSGPTTQ</sequence>
<evidence type="ECO:0000256" key="5">
    <source>
        <dbReference type="ARBA" id="ARBA00023065"/>
    </source>
</evidence>
<dbReference type="EMBL" id="JBHSHP010000008">
    <property type="protein sequence ID" value="MFC4753675.1"/>
    <property type="molecule type" value="Genomic_DNA"/>
</dbReference>
<dbReference type="Proteomes" id="UP001595836">
    <property type="component" value="Unassembled WGS sequence"/>
</dbReference>
<keyword evidence="4 8" id="KW-1133">Transmembrane helix</keyword>
<evidence type="ECO:0000256" key="3">
    <source>
        <dbReference type="ARBA" id="ARBA00022692"/>
    </source>
</evidence>
<accession>A0ABV9PN40</accession>
<feature type="transmembrane region" description="Helical" evidence="8">
    <location>
        <begin position="83"/>
        <end position="105"/>
    </location>
</feature>
<keyword evidence="5" id="KW-0406">Ion transport</keyword>
<feature type="transmembrane region" description="Helical" evidence="8">
    <location>
        <begin position="183"/>
        <end position="207"/>
    </location>
</feature>
<keyword evidence="3 8" id="KW-0812">Transmembrane</keyword>
<name>A0ABV9PN40_9ACTN</name>
<keyword evidence="2" id="KW-0813">Transport</keyword>
<keyword evidence="11" id="KW-1185">Reference proteome</keyword>
<dbReference type="PRINTS" id="PR00169">
    <property type="entry name" value="KCHANNEL"/>
</dbReference>
<dbReference type="SUPFAM" id="SSF81324">
    <property type="entry name" value="Voltage-gated potassium channels"/>
    <property type="match status" value="1"/>
</dbReference>
<dbReference type="Gene3D" id="1.10.287.70">
    <property type="match status" value="1"/>
</dbReference>
<evidence type="ECO:0000256" key="4">
    <source>
        <dbReference type="ARBA" id="ARBA00022989"/>
    </source>
</evidence>
<dbReference type="InterPro" id="IPR028325">
    <property type="entry name" value="VG_K_chnl"/>
</dbReference>
<evidence type="ECO:0000313" key="10">
    <source>
        <dbReference type="EMBL" id="MFC4753675.1"/>
    </source>
</evidence>
<protein>
    <submittedName>
        <fullName evidence="10">Potassium channel family protein</fullName>
    </submittedName>
</protein>
<dbReference type="InterPro" id="IPR013099">
    <property type="entry name" value="K_chnl_dom"/>
</dbReference>
<keyword evidence="7 10" id="KW-0407">Ion channel</keyword>
<dbReference type="GO" id="GO:0034220">
    <property type="term" value="P:monoatomic ion transmembrane transport"/>
    <property type="evidence" value="ECO:0007669"/>
    <property type="project" value="UniProtKB-KW"/>
</dbReference>
<feature type="transmembrane region" description="Helical" evidence="8">
    <location>
        <begin position="20"/>
        <end position="40"/>
    </location>
</feature>
<feature type="transmembrane region" description="Helical" evidence="8">
    <location>
        <begin position="52"/>
        <end position="71"/>
    </location>
</feature>
<evidence type="ECO:0000313" key="11">
    <source>
        <dbReference type="Proteomes" id="UP001595836"/>
    </source>
</evidence>
<evidence type="ECO:0000259" key="9">
    <source>
        <dbReference type="Pfam" id="PF07885"/>
    </source>
</evidence>
<evidence type="ECO:0000256" key="6">
    <source>
        <dbReference type="ARBA" id="ARBA00023136"/>
    </source>
</evidence>
<dbReference type="PANTHER" id="PTHR11537:SF254">
    <property type="entry name" value="POTASSIUM VOLTAGE-GATED CHANNEL PROTEIN SHAB"/>
    <property type="match status" value="1"/>
</dbReference>
<organism evidence="10 11">
    <name type="scientific">Dietzia aurantiaca</name>
    <dbReference type="NCBI Taxonomy" id="983873"/>
    <lineage>
        <taxon>Bacteria</taxon>
        <taxon>Bacillati</taxon>
        <taxon>Actinomycetota</taxon>
        <taxon>Actinomycetes</taxon>
        <taxon>Mycobacteriales</taxon>
        <taxon>Dietziaceae</taxon>
        <taxon>Dietzia</taxon>
    </lineage>
</organism>
<gene>
    <name evidence="10" type="ORF">ACFO7U_02625</name>
</gene>
<evidence type="ECO:0000256" key="8">
    <source>
        <dbReference type="SAM" id="Phobius"/>
    </source>
</evidence>
<reference evidence="11" key="1">
    <citation type="journal article" date="2019" name="Int. J. Syst. Evol. Microbiol.">
        <title>The Global Catalogue of Microorganisms (GCM) 10K type strain sequencing project: providing services to taxonomists for standard genome sequencing and annotation.</title>
        <authorList>
            <consortium name="The Broad Institute Genomics Platform"/>
            <consortium name="The Broad Institute Genome Sequencing Center for Infectious Disease"/>
            <person name="Wu L."/>
            <person name="Ma J."/>
        </authorList>
    </citation>
    <scope>NUCLEOTIDE SEQUENCE [LARGE SCALE GENOMIC DNA]</scope>
    <source>
        <strain evidence="11">JCM 11882</strain>
    </source>
</reference>
<dbReference type="Gene3D" id="1.20.5.110">
    <property type="match status" value="1"/>
</dbReference>
<feature type="domain" description="Potassium channel" evidence="9">
    <location>
        <begin position="129"/>
        <end position="207"/>
    </location>
</feature>
<dbReference type="PANTHER" id="PTHR11537">
    <property type="entry name" value="VOLTAGE-GATED POTASSIUM CHANNEL"/>
    <property type="match status" value="1"/>
</dbReference>
<dbReference type="Pfam" id="PF07885">
    <property type="entry name" value="Ion_trans_2"/>
    <property type="match status" value="1"/>
</dbReference>
<comment type="subcellular location">
    <subcellularLocation>
        <location evidence="1">Membrane</location>
        <topology evidence="1">Multi-pass membrane protein</topology>
    </subcellularLocation>
</comment>
<keyword evidence="6 8" id="KW-0472">Membrane</keyword>
<evidence type="ECO:0000256" key="1">
    <source>
        <dbReference type="ARBA" id="ARBA00004141"/>
    </source>
</evidence>
<evidence type="ECO:0000256" key="2">
    <source>
        <dbReference type="ARBA" id="ARBA00022448"/>
    </source>
</evidence>
<proteinExistence type="predicted"/>